<dbReference type="PANTHER" id="PTHR30387:SF2">
    <property type="entry name" value="MANNONATE DEHYDRATASE"/>
    <property type="match status" value="1"/>
</dbReference>
<dbReference type="Gene3D" id="3.20.20.150">
    <property type="entry name" value="Divalent-metal-dependent TIM barrel enzymes"/>
    <property type="match status" value="1"/>
</dbReference>
<dbReference type="GO" id="GO:0008198">
    <property type="term" value="F:ferrous iron binding"/>
    <property type="evidence" value="ECO:0007669"/>
    <property type="project" value="TreeGrafter"/>
</dbReference>
<dbReference type="PANTHER" id="PTHR30387">
    <property type="entry name" value="MANNONATE DEHYDRATASE"/>
    <property type="match status" value="1"/>
</dbReference>
<comment type="pathway">
    <text evidence="5">Carbohydrate metabolism; pentose and glucuronate interconversion.</text>
</comment>
<dbReference type="Pfam" id="PF03786">
    <property type="entry name" value="UxuA"/>
    <property type="match status" value="1"/>
</dbReference>
<evidence type="ECO:0000256" key="5">
    <source>
        <dbReference type="ARBA" id="ARBA00004892"/>
    </source>
</evidence>
<comment type="cofactor">
    <cofactor evidence="3">
        <name>Fe(2+)</name>
        <dbReference type="ChEBI" id="CHEBI:29033"/>
    </cofactor>
</comment>
<evidence type="ECO:0000256" key="6">
    <source>
        <dbReference type="ARBA" id="ARBA00007389"/>
    </source>
</evidence>
<comment type="function">
    <text evidence="4">Catalyzes the dehydration of D-mannonate.</text>
</comment>
<evidence type="ECO:0000256" key="4">
    <source>
        <dbReference type="ARBA" id="ARBA00002713"/>
    </source>
</evidence>
<evidence type="ECO:0000256" key="1">
    <source>
        <dbReference type="ARBA" id="ARBA00001794"/>
    </source>
</evidence>
<evidence type="ECO:0000313" key="11">
    <source>
        <dbReference type="EMBL" id="SNX74552.1"/>
    </source>
</evidence>
<evidence type="ECO:0000256" key="10">
    <source>
        <dbReference type="ARBA" id="ARBA00023239"/>
    </source>
</evidence>
<keyword evidence="8" id="KW-0408">Iron</keyword>
<dbReference type="InterPro" id="IPR036237">
    <property type="entry name" value="Xyl_isomerase-like_sf"/>
</dbReference>
<dbReference type="GO" id="GO:0042840">
    <property type="term" value="P:D-glucuronate catabolic process"/>
    <property type="evidence" value="ECO:0007669"/>
    <property type="project" value="TreeGrafter"/>
</dbReference>
<dbReference type="Proteomes" id="UP000219467">
    <property type="component" value="Unassembled WGS sequence"/>
</dbReference>
<dbReference type="EMBL" id="OAOQ01000023">
    <property type="protein sequence ID" value="SNX74552.1"/>
    <property type="molecule type" value="Genomic_DNA"/>
</dbReference>
<keyword evidence="10" id="KW-0456">Lyase</keyword>
<comment type="catalytic activity">
    <reaction evidence="1">
        <text>D-mannonate = 2-dehydro-3-deoxy-D-gluconate + H2O</text>
        <dbReference type="Rhea" id="RHEA:20097"/>
        <dbReference type="ChEBI" id="CHEBI:15377"/>
        <dbReference type="ChEBI" id="CHEBI:17767"/>
        <dbReference type="ChEBI" id="CHEBI:57990"/>
        <dbReference type="EC" id="4.2.1.8"/>
    </reaction>
</comment>
<dbReference type="AlphaFoldDB" id="A0A285D436"/>
<evidence type="ECO:0000256" key="3">
    <source>
        <dbReference type="ARBA" id="ARBA00001954"/>
    </source>
</evidence>
<comment type="cofactor">
    <cofactor evidence="2">
        <name>Mn(2+)</name>
        <dbReference type="ChEBI" id="CHEBI:29035"/>
    </cofactor>
</comment>
<evidence type="ECO:0000256" key="9">
    <source>
        <dbReference type="ARBA" id="ARBA00023211"/>
    </source>
</evidence>
<dbReference type="SUPFAM" id="SSF51658">
    <property type="entry name" value="Xylose isomerase-like"/>
    <property type="match status" value="1"/>
</dbReference>
<evidence type="ECO:0000256" key="2">
    <source>
        <dbReference type="ARBA" id="ARBA00001936"/>
    </source>
</evidence>
<dbReference type="EC" id="4.2.1.8" evidence="7"/>
<name>A0A285D436_9RHOB</name>
<comment type="similarity">
    <text evidence="6">Belongs to the mannonate dehydratase family.</text>
</comment>
<evidence type="ECO:0000256" key="7">
    <source>
        <dbReference type="ARBA" id="ARBA00012927"/>
    </source>
</evidence>
<gene>
    <name evidence="11" type="ORF">SAMN05878503_12336</name>
</gene>
<organism evidence="11 12">
    <name type="scientific">Cereibacter ovatus</name>
    <dbReference type="NCBI Taxonomy" id="439529"/>
    <lineage>
        <taxon>Bacteria</taxon>
        <taxon>Pseudomonadati</taxon>
        <taxon>Pseudomonadota</taxon>
        <taxon>Alphaproteobacteria</taxon>
        <taxon>Rhodobacterales</taxon>
        <taxon>Paracoccaceae</taxon>
        <taxon>Cereibacter</taxon>
    </lineage>
</organism>
<evidence type="ECO:0000256" key="8">
    <source>
        <dbReference type="ARBA" id="ARBA00023004"/>
    </source>
</evidence>
<dbReference type="OrthoDB" id="9780250at2"/>
<dbReference type="UniPathway" id="UPA00246"/>
<sequence>MVRCGGFDAWINGPLSGIQGGGARDVVSARLCQCGGGAPVSSKCSGSPGARPDNDLPGMMEWLGARVHFLHLRHVALEGTEIRNSFYEAMHLEGDTDMVAMIAAVLKEEGRRKAAGRADCAIPMRPDHGQDILDDLGRKVQPGYPAIGRLRGLAELRGILTALDHPLVAGA</sequence>
<reference evidence="12" key="1">
    <citation type="submission" date="2017-08" db="EMBL/GenBank/DDBJ databases">
        <authorList>
            <person name="Varghese N."/>
            <person name="Submissions S."/>
        </authorList>
    </citation>
    <scope>NUCLEOTIDE SEQUENCE [LARGE SCALE GENOMIC DNA]</scope>
    <source>
        <strain evidence="12">JA234</strain>
    </source>
</reference>
<keyword evidence="9" id="KW-0464">Manganese</keyword>
<dbReference type="GO" id="GO:0030145">
    <property type="term" value="F:manganese ion binding"/>
    <property type="evidence" value="ECO:0007669"/>
    <property type="project" value="TreeGrafter"/>
</dbReference>
<dbReference type="GO" id="GO:0008927">
    <property type="term" value="F:mannonate dehydratase activity"/>
    <property type="evidence" value="ECO:0007669"/>
    <property type="project" value="UniProtKB-EC"/>
</dbReference>
<evidence type="ECO:0000313" key="12">
    <source>
        <dbReference type="Proteomes" id="UP000219467"/>
    </source>
</evidence>
<keyword evidence="12" id="KW-1185">Reference proteome</keyword>
<protein>
    <recommendedName>
        <fullName evidence="7">mannonate dehydratase</fullName>
        <ecNumber evidence="7">4.2.1.8</ecNumber>
    </recommendedName>
</protein>
<accession>A0A285D436</accession>
<proteinExistence type="inferred from homology"/>
<dbReference type="InterPro" id="IPR004628">
    <property type="entry name" value="Man_deHydtase"/>
</dbReference>